<reference evidence="1 2" key="1">
    <citation type="submission" date="2019-04" db="EMBL/GenBank/DDBJ databases">
        <title>Friends and foes A comparative genomics study of 23 Aspergillus species from section Flavi.</title>
        <authorList>
            <consortium name="DOE Joint Genome Institute"/>
            <person name="Kjaerbolling I."/>
            <person name="Vesth T."/>
            <person name="Frisvad J.C."/>
            <person name="Nybo J.L."/>
            <person name="Theobald S."/>
            <person name="Kildgaard S."/>
            <person name="Isbrandt T."/>
            <person name="Kuo A."/>
            <person name="Sato A."/>
            <person name="Lyhne E.K."/>
            <person name="Kogle M.E."/>
            <person name="Wiebenga A."/>
            <person name="Kun R.S."/>
            <person name="Lubbers R.J."/>
            <person name="Makela M.R."/>
            <person name="Barry K."/>
            <person name="Chovatia M."/>
            <person name="Clum A."/>
            <person name="Daum C."/>
            <person name="Haridas S."/>
            <person name="He G."/>
            <person name="LaButti K."/>
            <person name="Lipzen A."/>
            <person name="Mondo S."/>
            <person name="Riley R."/>
            <person name="Salamov A."/>
            <person name="Simmons B.A."/>
            <person name="Magnuson J.K."/>
            <person name="Henrissat B."/>
            <person name="Mortensen U.H."/>
            <person name="Larsen T.O."/>
            <person name="Devries R.P."/>
            <person name="Grigoriev I.V."/>
            <person name="Machida M."/>
            <person name="Baker S.E."/>
            <person name="Andersen M.R."/>
        </authorList>
    </citation>
    <scope>NUCLEOTIDE SEQUENCE [LARGE SCALE GENOMIC DNA]</scope>
    <source>
        <strain evidence="1 2">IBT 18842</strain>
    </source>
</reference>
<sequence length="107" mass="12278">MEVWTEHKSHSVEGHTLTGELRYRGETIWGPTHCHDNTLQLGRALTEADWRFTMLFENRSHSVEGHVRKISVKNWNGDLLLNGLSCHDNMDSLARAVMERVRTDGPP</sequence>
<dbReference type="AlphaFoldDB" id="A0A5N6TQW3"/>
<evidence type="ECO:0000313" key="2">
    <source>
        <dbReference type="Proteomes" id="UP000325780"/>
    </source>
</evidence>
<protein>
    <submittedName>
        <fullName evidence="1">Uncharacterized protein</fullName>
    </submittedName>
</protein>
<keyword evidence="2" id="KW-1185">Reference proteome</keyword>
<dbReference type="EMBL" id="ML742157">
    <property type="protein sequence ID" value="KAE8148521.1"/>
    <property type="molecule type" value="Genomic_DNA"/>
</dbReference>
<gene>
    <name evidence="1" type="ORF">BDV25DRAFT_141711</name>
</gene>
<dbReference type="OrthoDB" id="4524829at2759"/>
<proteinExistence type="predicted"/>
<evidence type="ECO:0000313" key="1">
    <source>
        <dbReference type="EMBL" id="KAE8148521.1"/>
    </source>
</evidence>
<dbReference type="Proteomes" id="UP000325780">
    <property type="component" value="Unassembled WGS sequence"/>
</dbReference>
<accession>A0A5N6TQW3</accession>
<organism evidence="1 2">
    <name type="scientific">Aspergillus avenaceus</name>
    <dbReference type="NCBI Taxonomy" id="36643"/>
    <lineage>
        <taxon>Eukaryota</taxon>
        <taxon>Fungi</taxon>
        <taxon>Dikarya</taxon>
        <taxon>Ascomycota</taxon>
        <taxon>Pezizomycotina</taxon>
        <taxon>Eurotiomycetes</taxon>
        <taxon>Eurotiomycetidae</taxon>
        <taxon>Eurotiales</taxon>
        <taxon>Aspergillaceae</taxon>
        <taxon>Aspergillus</taxon>
        <taxon>Aspergillus subgen. Circumdati</taxon>
    </lineage>
</organism>
<name>A0A5N6TQW3_ASPAV</name>